<proteinExistence type="predicted"/>
<accession>A0A2U3KFB2</accession>
<dbReference type="Proteomes" id="UP000238701">
    <property type="component" value="Unassembled WGS sequence"/>
</dbReference>
<dbReference type="AlphaFoldDB" id="A0A2U3KFB2"/>
<gene>
    <name evidence="1" type="ORF">SBA1_20049</name>
</gene>
<organism evidence="1 2">
    <name type="scientific">Candidatus Sulfotelmatobacter kueseliae</name>
    <dbReference type="NCBI Taxonomy" id="2042962"/>
    <lineage>
        <taxon>Bacteria</taxon>
        <taxon>Pseudomonadati</taxon>
        <taxon>Acidobacteriota</taxon>
        <taxon>Terriglobia</taxon>
        <taxon>Terriglobales</taxon>
        <taxon>Candidatus Korobacteraceae</taxon>
        <taxon>Candidatus Sulfotelmatobacter</taxon>
    </lineage>
</organism>
<reference evidence="2" key="1">
    <citation type="submission" date="2018-02" db="EMBL/GenBank/DDBJ databases">
        <authorList>
            <person name="Hausmann B."/>
        </authorList>
    </citation>
    <scope>NUCLEOTIDE SEQUENCE [LARGE SCALE GENOMIC DNA]</scope>
    <source>
        <strain evidence="2">Peat soil MAG SbA1</strain>
    </source>
</reference>
<evidence type="ECO:0000313" key="1">
    <source>
        <dbReference type="EMBL" id="SPF38349.1"/>
    </source>
</evidence>
<evidence type="ECO:0000313" key="2">
    <source>
        <dbReference type="Proteomes" id="UP000238701"/>
    </source>
</evidence>
<dbReference type="EMBL" id="OMOD01000111">
    <property type="protein sequence ID" value="SPF38349.1"/>
    <property type="molecule type" value="Genomic_DNA"/>
</dbReference>
<sequence length="56" mass="6033">MASLAKAETRSQWDRLACSVAFRQILECVADPLFVIVGFLKNAACGTLPASGYVSR</sequence>
<protein>
    <submittedName>
        <fullName evidence="1">Uncharacterized protein</fullName>
    </submittedName>
</protein>
<name>A0A2U3KFB2_9BACT</name>